<dbReference type="InterPro" id="IPR013785">
    <property type="entry name" value="Aldolase_TIM"/>
</dbReference>
<dbReference type="FunFam" id="3.20.20.70:FF:000006">
    <property type="entry name" value="Imidazole glycerol phosphate synthase subunit HisF"/>
    <property type="match status" value="1"/>
</dbReference>
<evidence type="ECO:0000256" key="10">
    <source>
        <dbReference type="ARBA" id="ARBA00047838"/>
    </source>
</evidence>
<evidence type="ECO:0000256" key="2">
    <source>
        <dbReference type="ARBA" id="ARBA00005091"/>
    </source>
</evidence>
<dbReference type="SUPFAM" id="SSF51366">
    <property type="entry name" value="Ribulose-phoshate binding barrel"/>
    <property type="match status" value="1"/>
</dbReference>
<evidence type="ECO:0000256" key="5">
    <source>
        <dbReference type="ARBA" id="ARBA00022490"/>
    </source>
</evidence>
<evidence type="ECO:0000256" key="7">
    <source>
        <dbReference type="ARBA" id="ARBA00023102"/>
    </source>
</evidence>
<dbReference type="PANTHER" id="PTHR21235:SF2">
    <property type="entry name" value="IMIDAZOLE GLYCEROL PHOSPHATE SYNTHASE HISHF"/>
    <property type="match status" value="1"/>
</dbReference>
<evidence type="ECO:0000256" key="1">
    <source>
        <dbReference type="ARBA" id="ARBA00004496"/>
    </source>
</evidence>
<dbReference type="HAMAP" id="MF_01013">
    <property type="entry name" value="HisF"/>
    <property type="match status" value="1"/>
</dbReference>
<evidence type="ECO:0000313" key="14">
    <source>
        <dbReference type="Proteomes" id="UP000253769"/>
    </source>
</evidence>
<proteinExistence type="inferred from homology"/>
<evidence type="ECO:0000313" key="13">
    <source>
        <dbReference type="EMBL" id="RDE19116.1"/>
    </source>
</evidence>
<comment type="subcellular location">
    <subcellularLocation>
        <location evidence="1 11">Cytoplasm</location>
    </subcellularLocation>
</comment>
<keyword evidence="8 11" id="KW-0456">Lyase</keyword>
<dbReference type="InterPro" id="IPR050064">
    <property type="entry name" value="IGPS_HisA/HisF"/>
</dbReference>
<dbReference type="GO" id="GO:0005737">
    <property type="term" value="C:cytoplasm"/>
    <property type="evidence" value="ECO:0007669"/>
    <property type="project" value="UniProtKB-SubCell"/>
</dbReference>
<evidence type="ECO:0000256" key="3">
    <source>
        <dbReference type="ARBA" id="ARBA00009667"/>
    </source>
</evidence>
<dbReference type="OrthoDB" id="9781903at2"/>
<comment type="subunit">
    <text evidence="4 11">Heterodimer of HisH and HisF.</text>
</comment>
<dbReference type="InterPro" id="IPR004651">
    <property type="entry name" value="HisF"/>
</dbReference>
<organism evidence="13 14">
    <name type="scientific">Motiliproteus coralliicola</name>
    <dbReference type="NCBI Taxonomy" id="2283196"/>
    <lineage>
        <taxon>Bacteria</taxon>
        <taxon>Pseudomonadati</taxon>
        <taxon>Pseudomonadota</taxon>
        <taxon>Gammaproteobacteria</taxon>
        <taxon>Oceanospirillales</taxon>
        <taxon>Oceanospirillaceae</taxon>
        <taxon>Motiliproteus</taxon>
    </lineage>
</organism>
<dbReference type="NCBIfam" id="TIGR00735">
    <property type="entry name" value="hisF"/>
    <property type="match status" value="1"/>
</dbReference>
<accession>A0A369WES5</accession>
<comment type="function">
    <text evidence="9 11">IGPS catalyzes the conversion of PRFAR and glutamine to IGP, AICAR and glutamate. The HisF subunit catalyzes the cyclization activity that produces IGP and AICAR from PRFAR using the ammonia provided by the HisH subunit.</text>
</comment>
<dbReference type="UniPathway" id="UPA00031">
    <property type="reaction ID" value="UER00010"/>
</dbReference>
<sequence>MALAKRIIPCLDVENGRVVKGVQFVDIRDAGDPVEVAKRYDEQGADEITFLDITATHEGRDTMVHTVEQMASQVFIPLTVGGGIRTCDDIRTMLNAGADKVSINSAAVFNPDFVREAAERFGSQCIVVAIDAKKVSAADEPDRWEIFTHGGRKPTGIDAVEWAKKMVELGAGEILLTSMDQDGVKNGYDLGVTRAISEAVAVPVIASGGVGNLDHLVDGVIEGKADAVLAASIFHFGEYSIPEAKTYMRNKGIEVRL</sequence>
<dbReference type="InterPro" id="IPR006062">
    <property type="entry name" value="His_biosynth"/>
</dbReference>
<keyword evidence="6 11" id="KW-0028">Amino-acid biosynthesis</keyword>
<dbReference type="EC" id="4.3.2.10" evidence="11"/>
<gene>
    <name evidence="11" type="primary">hisF</name>
    <name evidence="13" type="ORF">DV711_16130</name>
</gene>
<comment type="similarity">
    <text evidence="3 11 12">Belongs to the HisA/HisF family.</text>
</comment>
<evidence type="ECO:0000256" key="6">
    <source>
        <dbReference type="ARBA" id="ARBA00022605"/>
    </source>
</evidence>
<name>A0A369WES5_9GAMM</name>
<evidence type="ECO:0000256" key="12">
    <source>
        <dbReference type="RuleBase" id="RU003657"/>
    </source>
</evidence>
<keyword evidence="7 11" id="KW-0368">Histidine biosynthesis</keyword>
<dbReference type="PANTHER" id="PTHR21235">
    <property type="entry name" value="IMIDAZOLE GLYCEROL PHOSPHATE SYNTHASE SUBUNIT HISF/H IGP SYNTHASE SUBUNIT HISF/H"/>
    <property type="match status" value="1"/>
</dbReference>
<evidence type="ECO:0000256" key="9">
    <source>
        <dbReference type="ARBA" id="ARBA00025475"/>
    </source>
</evidence>
<keyword evidence="5 11" id="KW-0963">Cytoplasm</keyword>
<dbReference type="CDD" id="cd04731">
    <property type="entry name" value="HisF"/>
    <property type="match status" value="1"/>
</dbReference>
<dbReference type="RefSeq" id="WP_114696738.1">
    <property type="nucleotide sequence ID" value="NZ_QQOH01000004.1"/>
</dbReference>
<reference evidence="13 14" key="1">
    <citation type="submission" date="2018-07" db="EMBL/GenBank/DDBJ databases">
        <title>Motiliproteus coralliicola sp. nov., a bacterium isolated from Coral.</title>
        <authorList>
            <person name="Wang G."/>
        </authorList>
    </citation>
    <scope>NUCLEOTIDE SEQUENCE [LARGE SCALE GENOMIC DNA]</scope>
    <source>
        <strain evidence="13 14">C34</strain>
    </source>
</reference>
<dbReference type="Gene3D" id="3.20.20.70">
    <property type="entry name" value="Aldolase class I"/>
    <property type="match status" value="1"/>
</dbReference>
<dbReference type="GO" id="GO:0000105">
    <property type="term" value="P:L-histidine biosynthetic process"/>
    <property type="evidence" value="ECO:0007669"/>
    <property type="project" value="UniProtKB-UniRule"/>
</dbReference>
<protein>
    <recommendedName>
        <fullName evidence="11">Imidazole glycerol phosphate synthase subunit HisF</fullName>
        <ecNumber evidence="11">4.3.2.10</ecNumber>
    </recommendedName>
    <alternativeName>
        <fullName evidence="11">IGP synthase cyclase subunit</fullName>
    </alternativeName>
    <alternativeName>
        <fullName evidence="11">IGP synthase subunit HisF</fullName>
    </alternativeName>
    <alternativeName>
        <fullName evidence="11">ImGP synthase subunit HisF</fullName>
        <shortName evidence="11">IGPS subunit HisF</shortName>
    </alternativeName>
</protein>
<dbReference type="InterPro" id="IPR011060">
    <property type="entry name" value="RibuloseP-bd_barrel"/>
</dbReference>
<evidence type="ECO:0000256" key="11">
    <source>
        <dbReference type="HAMAP-Rule" id="MF_01013"/>
    </source>
</evidence>
<feature type="active site" evidence="11">
    <location>
        <position position="131"/>
    </location>
</feature>
<evidence type="ECO:0000256" key="8">
    <source>
        <dbReference type="ARBA" id="ARBA00023239"/>
    </source>
</evidence>
<comment type="caution">
    <text evidence="13">The sequence shown here is derived from an EMBL/GenBank/DDBJ whole genome shotgun (WGS) entry which is preliminary data.</text>
</comment>
<keyword evidence="14" id="KW-1185">Reference proteome</keyword>
<dbReference type="AlphaFoldDB" id="A0A369WES5"/>
<feature type="active site" evidence="11">
    <location>
        <position position="12"/>
    </location>
</feature>
<dbReference type="Pfam" id="PF00977">
    <property type="entry name" value="His_biosynth"/>
    <property type="match status" value="1"/>
</dbReference>
<dbReference type="EMBL" id="QQOH01000004">
    <property type="protein sequence ID" value="RDE19116.1"/>
    <property type="molecule type" value="Genomic_DNA"/>
</dbReference>
<dbReference type="GO" id="GO:0000107">
    <property type="term" value="F:imidazoleglycerol-phosphate synthase activity"/>
    <property type="evidence" value="ECO:0007669"/>
    <property type="project" value="UniProtKB-UniRule"/>
</dbReference>
<comment type="catalytic activity">
    <reaction evidence="10 11">
        <text>5-[(5-phospho-1-deoxy-D-ribulos-1-ylimino)methylamino]-1-(5-phospho-beta-D-ribosyl)imidazole-4-carboxamide + L-glutamine = D-erythro-1-(imidazol-4-yl)glycerol 3-phosphate + 5-amino-1-(5-phospho-beta-D-ribosyl)imidazole-4-carboxamide + L-glutamate + H(+)</text>
        <dbReference type="Rhea" id="RHEA:24793"/>
        <dbReference type="ChEBI" id="CHEBI:15378"/>
        <dbReference type="ChEBI" id="CHEBI:29985"/>
        <dbReference type="ChEBI" id="CHEBI:58278"/>
        <dbReference type="ChEBI" id="CHEBI:58359"/>
        <dbReference type="ChEBI" id="CHEBI:58475"/>
        <dbReference type="ChEBI" id="CHEBI:58525"/>
        <dbReference type="EC" id="4.3.2.10"/>
    </reaction>
</comment>
<dbReference type="Proteomes" id="UP000253769">
    <property type="component" value="Unassembled WGS sequence"/>
</dbReference>
<comment type="pathway">
    <text evidence="2 11">Amino-acid biosynthesis; L-histidine biosynthesis; L-histidine from 5-phospho-alpha-D-ribose 1-diphosphate: step 5/9.</text>
</comment>
<evidence type="ECO:0000256" key="4">
    <source>
        <dbReference type="ARBA" id="ARBA00011152"/>
    </source>
</evidence>
<dbReference type="GO" id="GO:0016829">
    <property type="term" value="F:lyase activity"/>
    <property type="evidence" value="ECO:0007669"/>
    <property type="project" value="UniProtKB-KW"/>
</dbReference>